<comment type="caution">
    <text evidence="1">The sequence shown here is derived from an EMBL/GenBank/DDBJ whole genome shotgun (WGS) entry which is preliminary data.</text>
</comment>
<dbReference type="PANTHER" id="PTHR36697:SF1">
    <property type="entry name" value="S-ADENOSYLMETHIONINE SYNTHASE"/>
    <property type="match status" value="1"/>
</dbReference>
<accession>A0A2D0JJH1</accession>
<dbReference type="Proteomes" id="UP000221980">
    <property type="component" value="Unassembled WGS sequence"/>
</dbReference>
<organism evidence="1 2">
    <name type="scientific">Xenorhabdus miraniensis</name>
    <dbReference type="NCBI Taxonomy" id="351674"/>
    <lineage>
        <taxon>Bacteria</taxon>
        <taxon>Pseudomonadati</taxon>
        <taxon>Pseudomonadota</taxon>
        <taxon>Gammaproteobacteria</taxon>
        <taxon>Enterobacterales</taxon>
        <taxon>Morganellaceae</taxon>
        <taxon>Xenorhabdus</taxon>
    </lineage>
</organism>
<dbReference type="EC" id="2.5.1.6" evidence="1"/>
<dbReference type="InterPro" id="IPR027790">
    <property type="entry name" value="AdoMet_synthase_2_family"/>
</dbReference>
<dbReference type="InterPro" id="IPR042544">
    <property type="entry name" value="AdoMet_synthase_3"/>
</dbReference>
<reference evidence="1 2" key="1">
    <citation type="journal article" date="2017" name="Nat. Microbiol.">
        <title>Natural product diversity associated with the nematode symbionts Photorhabdus and Xenorhabdus.</title>
        <authorList>
            <person name="Tobias N.J."/>
            <person name="Wolff H."/>
            <person name="Djahanschiri B."/>
            <person name="Grundmann F."/>
            <person name="Kronenwerth M."/>
            <person name="Shi Y.M."/>
            <person name="Simonyi S."/>
            <person name="Grun P."/>
            <person name="Shapiro-Ilan D."/>
            <person name="Pidot S.J."/>
            <person name="Stinear T.P."/>
            <person name="Ebersberger I."/>
            <person name="Bode H.B."/>
        </authorList>
    </citation>
    <scope>NUCLEOTIDE SEQUENCE [LARGE SCALE GENOMIC DNA]</scope>
    <source>
        <strain evidence="1 2">DSM 17902</strain>
    </source>
</reference>
<sequence>MTALGSAADTGDVGVVGRGNRLNGLITPMRPMSIEAPCGKNPIDHTGKIYGYFCHKLANQIYQELGSPCQVHIQTYKGSPLKKPDDVLVIMDSIPVDNNAVKKLIETELSNISNYINDFVTTNVTMC</sequence>
<dbReference type="GO" id="GO:0004478">
    <property type="term" value="F:methionine adenosyltransferase activity"/>
    <property type="evidence" value="ECO:0007669"/>
    <property type="project" value="UniProtKB-EC"/>
</dbReference>
<dbReference type="EMBL" id="NITZ01000045">
    <property type="protein sequence ID" value="PHM45581.1"/>
    <property type="molecule type" value="Genomic_DNA"/>
</dbReference>
<dbReference type="Gene3D" id="3.30.300.280">
    <property type="entry name" value="S-adenosylmethionine synthetase, C-terminal domain"/>
    <property type="match status" value="1"/>
</dbReference>
<dbReference type="PANTHER" id="PTHR36697">
    <property type="entry name" value="S-ADENOSYLMETHIONINE SYNTHASE"/>
    <property type="match status" value="1"/>
</dbReference>
<proteinExistence type="predicted"/>
<gene>
    <name evidence="1" type="primary">mat_1</name>
    <name evidence="1" type="ORF">Xmir_04260</name>
</gene>
<keyword evidence="2" id="KW-1185">Reference proteome</keyword>
<evidence type="ECO:0000313" key="2">
    <source>
        <dbReference type="Proteomes" id="UP000221980"/>
    </source>
</evidence>
<dbReference type="AlphaFoldDB" id="A0A2D0JJH1"/>
<name>A0A2D0JJH1_9GAMM</name>
<evidence type="ECO:0000313" key="1">
    <source>
        <dbReference type="EMBL" id="PHM45581.1"/>
    </source>
</evidence>
<protein>
    <submittedName>
        <fullName evidence="1">S-adenosylmethionine synthase</fullName>
        <ecNumber evidence="1">2.5.1.6</ecNumber>
    </submittedName>
</protein>
<keyword evidence="1" id="KW-0808">Transferase</keyword>
<dbReference type="Pfam" id="PF01941">
    <property type="entry name" value="AdoMet_Synthase"/>
    <property type="match status" value="1"/>
</dbReference>